<evidence type="ECO:0000313" key="3">
    <source>
        <dbReference type="EnsemblMetazoa" id="CapteP224362"/>
    </source>
</evidence>
<dbReference type="EnsemblMetazoa" id="CapteT224362">
    <property type="protein sequence ID" value="CapteP224362"/>
    <property type="gene ID" value="CapteG224362"/>
</dbReference>
<evidence type="ECO:0000313" key="4">
    <source>
        <dbReference type="Proteomes" id="UP000014760"/>
    </source>
</evidence>
<dbReference type="AlphaFoldDB" id="R7TIQ1"/>
<reference evidence="4" key="1">
    <citation type="submission" date="2012-12" db="EMBL/GenBank/DDBJ databases">
        <authorList>
            <person name="Hellsten U."/>
            <person name="Grimwood J."/>
            <person name="Chapman J.A."/>
            <person name="Shapiro H."/>
            <person name="Aerts A."/>
            <person name="Otillar R.P."/>
            <person name="Terry A.Y."/>
            <person name="Boore J.L."/>
            <person name="Simakov O."/>
            <person name="Marletaz F."/>
            <person name="Cho S.-J."/>
            <person name="Edsinger-Gonzales E."/>
            <person name="Havlak P."/>
            <person name="Kuo D.-H."/>
            <person name="Larsson T."/>
            <person name="Lv J."/>
            <person name="Arendt D."/>
            <person name="Savage R."/>
            <person name="Osoegawa K."/>
            <person name="de Jong P."/>
            <person name="Lindberg D.R."/>
            <person name="Seaver E.C."/>
            <person name="Weisblat D.A."/>
            <person name="Putnam N.H."/>
            <person name="Grigoriev I.V."/>
            <person name="Rokhsar D.S."/>
        </authorList>
    </citation>
    <scope>NUCLEOTIDE SEQUENCE</scope>
    <source>
        <strain evidence="4">I ESC-2004</strain>
    </source>
</reference>
<gene>
    <name evidence="2" type="ORF">CAPTEDRAFT_224362</name>
</gene>
<dbReference type="Proteomes" id="UP000014760">
    <property type="component" value="Unassembled WGS sequence"/>
</dbReference>
<dbReference type="OrthoDB" id="6283821at2759"/>
<name>R7TIQ1_CAPTE</name>
<evidence type="ECO:0000256" key="1">
    <source>
        <dbReference type="SAM" id="MobiDB-lite"/>
    </source>
</evidence>
<dbReference type="EMBL" id="AMQN01012817">
    <property type="status" value="NOT_ANNOTATED_CDS"/>
    <property type="molecule type" value="Genomic_DNA"/>
</dbReference>
<protein>
    <submittedName>
        <fullName evidence="2 3">Uncharacterized protein</fullName>
    </submittedName>
</protein>
<proteinExistence type="predicted"/>
<dbReference type="STRING" id="283909.R7TIQ1"/>
<sequence length="504" mass="57102">MDTDNMVSEEDGFEITPSLTNIDPGSEEHEAPPTYDQAMMEAAMASAASPLPSASGLYPSLPVACAPGGPPVGPSEVGGPLTYVTFTQGPFNALVEQANGWLEQHPEYRFLNCETLEIPRENDGHSFGDCSTINNVSSFNLRLASNVQFIRTFRLWVVPQTPGTNQKPQRIAYTDIIPKKRASSTALFFKPKVEFESLKDTLLRCNHGFRTEPLPGRVLSIQTLEVLYRDELRQSGAPPCFERFQENYFTWVREKNDSPEYFRLTYLRVYYEETPCAVIQQIGFKDFVPKQCEDGKDFEPLEPSVVRIQSWLNENEYLDVANVQTVEYAFNKSPNSKFTAETDRTLFRVKDICDLRGLKFFRVFFLQYLNADAGIGPLKRPRTLTYKTFNPAVTARQSKTDPEQFENNMDSWTRSSCWLRLTGARIFGAETVMIRTYPSKGNSNLQIPFVLDSSFRNNRGADWNETWVITHRVFLDGLYAEPPANLMPPLPFLPPDDSGSCAIL</sequence>
<organism evidence="2">
    <name type="scientific">Capitella teleta</name>
    <name type="common">Polychaete worm</name>
    <dbReference type="NCBI Taxonomy" id="283909"/>
    <lineage>
        <taxon>Eukaryota</taxon>
        <taxon>Metazoa</taxon>
        <taxon>Spiralia</taxon>
        <taxon>Lophotrochozoa</taxon>
        <taxon>Annelida</taxon>
        <taxon>Polychaeta</taxon>
        <taxon>Sedentaria</taxon>
        <taxon>Scolecida</taxon>
        <taxon>Capitellidae</taxon>
        <taxon>Capitella</taxon>
    </lineage>
</organism>
<reference evidence="3" key="3">
    <citation type="submission" date="2015-06" db="UniProtKB">
        <authorList>
            <consortium name="EnsemblMetazoa"/>
        </authorList>
    </citation>
    <scope>IDENTIFICATION</scope>
</reference>
<keyword evidence="4" id="KW-1185">Reference proteome</keyword>
<feature type="region of interest" description="Disordered" evidence="1">
    <location>
        <begin position="1"/>
        <end position="31"/>
    </location>
</feature>
<dbReference type="EMBL" id="KB309774">
    <property type="protein sequence ID" value="ELT93337.1"/>
    <property type="molecule type" value="Genomic_DNA"/>
</dbReference>
<accession>R7TIQ1</accession>
<reference evidence="2 4" key="2">
    <citation type="journal article" date="2013" name="Nature">
        <title>Insights into bilaterian evolution from three spiralian genomes.</title>
        <authorList>
            <person name="Simakov O."/>
            <person name="Marletaz F."/>
            <person name="Cho S.J."/>
            <person name="Edsinger-Gonzales E."/>
            <person name="Havlak P."/>
            <person name="Hellsten U."/>
            <person name="Kuo D.H."/>
            <person name="Larsson T."/>
            <person name="Lv J."/>
            <person name="Arendt D."/>
            <person name="Savage R."/>
            <person name="Osoegawa K."/>
            <person name="de Jong P."/>
            <person name="Grimwood J."/>
            <person name="Chapman J.A."/>
            <person name="Shapiro H."/>
            <person name="Aerts A."/>
            <person name="Otillar R.P."/>
            <person name="Terry A.Y."/>
            <person name="Boore J.L."/>
            <person name="Grigoriev I.V."/>
            <person name="Lindberg D.R."/>
            <person name="Seaver E.C."/>
            <person name="Weisblat D.A."/>
            <person name="Putnam N.H."/>
            <person name="Rokhsar D.S."/>
        </authorList>
    </citation>
    <scope>NUCLEOTIDE SEQUENCE</scope>
    <source>
        <strain evidence="2 4">I ESC-2004</strain>
    </source>
</reference>
<dbReference type="HOGENOM" id="CLU_032947_0_0_1"/>
<evidence type="ECO:0000313" key="2">
    <source>
        <dbReference type="EMBL" id="ELT93337.1"/>
    </source>
</evidence>
<feature type="compositionally biased region" description="Acidic residues" evidence="1">
    <location>
        <begin position="1"/>
        <end position="13"/>
    </location>
</feature>